<accession>A0A6J5R7X3</accession>
<gene>
    <name evidence="1" type="ORF">UFOVP1230_38</name>
</gene>
<proteinExistence type="predicted"/>
<dbReference type="EMBL" id="LR797179">
    <property type="protein sequence ID" value="CAB4191912.1"/>
    <property type="molecule type" value="Genomic_DNA"/>
</dbReference>
<sequence length="99" mass="11383">MRCPSSCENRQFKKNLDRHFLPVEQGGDEVRRNNALLRFYFPSIGDPELLSDEIWAERVGDLWFVLEITGQIKVEYIRGANGVIKDKKIKFNIGTKGGI</sequence>
<evidence type="ECO:0000313" key="1">
    <source>
        <dbReference type="EMBL" id="CAB4191912.1"/>
    </source>
</evidence>
<organism evidence="1">
    <name type="scientific">uncultured Caudovirales phage</name>
    <dbReference type="NCBI Taxonomy" id="2100421"/>
    <lineage>
        <taxon>Viruses</taxon>
        <taxon>Duplodnaviria</taxon>
        <taxon>Heunggongvirae</taxon>
        <taxon>Uroviricota</taxon>
        <taxon>Caudoviricetes</taxon>
        <taxon>Peduoviridae</taxon>
        <taxon>Maltschvirus</taxon>
        <taxon>Maltschvirus maltsch</taxon>
    </lineage>
</organism>
<protein>
    <submittedName>
        <fullName evidence="1">Uncharacterized protein</fullName>
    </submittedName>
</protein>
<reference evidence="1" key="1">
    <citation type="submission" date="2020-05" db="EMBL/GenBank/DDBJ databases">
        <authorList>
            <person name="Chiriac C."/>
            <person name="Salcher M."/>
            <person name="Ghai R."/>
            <person name="Kavagutti S V."/>
        </authorList>
    </citation>
    <scope>NUCLEOTIDE SEQUENCE</scope>
</reference>
<name>A0A6J5R7X3_9CAUD</name>